<protein>
    <submittedName>
        <fullName evidence="2">DegV family protein</fullName>
    </submittedName>
</protein>
<dbReference type="InterPro" id="IPR043168">
    <property type="entry name" value="DegV_C"/>
</dbReference>
<organism evidence="2 3">
    <name type="scientific">Metallumcola ferriviriculae</name>
    <dbReference type="NCBI Taxonomy" id="3039180"/>
    <lineage>
        <taxon>Bacteria</taxon>
        <taxon>Bacillati</taxon>
        <taxon>Bacillota</taxon>
        <taxon>Clostridia</taxon>
        <taxon>Neomoorellales</taxon>
        <taxon>Desulfitibacteraceae</taxon>
        <taxon>Metallumcola</taxon>
    </lineage>
</organism>
<keyword evidence="1" id="KW-0446">Lipid-binding</keyword>
<proteinExistence type="predicted"/>
<dbReference type="Gene3D" id="3.30.1180.10">
    <property type="match status" value="1"/>
</dbReference>
<dbReference type="PANTHER" id="PTHR33434:SF2">
    <property type="entry name" value="FATTY ACID-BINDING PROTEIN TM_1468"/>
    <property type="match status" value="1"/>
</dbReference>
<dbReference type="Proteomes" id="UP001329915">
    <property type="component" value="Chromosome"/>
</dbReference>
<dbReference type="GO" id="GO:0008289">
    <property type="term" value="F:lipid binding"/>
    <property type="evidence" value="ECO:0007669"/>
    <property type="project" value="UniProtKB-KW"/>
</dbReference>
<dbReference type="KEGG" id="dbc:MFMK1_001398"/>
<dbReference type="PROSITE" id="PS51482">
    <property type="entry name" value="DEGV"/>
    <property type="match status" value="1"/>
</dbReference>
<gene>
    <name evidence="2" type="ORF">MFMK1_001398</name>
</gene>
<dbReference type="SUPFAM" id="SSF82549">
    <property type="entry name" value="DAK1/DegV-like"/>
    <property type="match status" value="1"/>
</dbReference>
<evidence type="ECO:0000313" key="3">
    <source>
        <dbReference type="Proteomes" id="UP001329915"/>
    </source>
</evidence>
<accession>A0AAU0ULY1</accession>
<dbReference type="NCBIfam" id="TIGR00762">
    <property type="entry name" value="DegV"/>
    <property type="match status" value="1"/>
</dbReference>
<sequence length="283" mass="30333">MNKIALVTDSTADLPKDYASRLNINVVPLKILFGQEAYLDGVDLTPDQFFSKLETSPILPQSSQPSPSQFAAVYESLLKKYSDIISIHVSSNLSGTINSALAAKEKLQAKIHIVDSASVTLGIGLQIAEAVQCIKDGLDAPTIIKRISKARQNTEVLFALDTLKYLTKGGRVGKLSGLAGSILNIKPIGRISEDGNLAPFLKARSQRKALDSMVKSFKEFSHERKTKAVRIAVGHARAADSAVKLRESLENLFGVKTTIFTEVGSVVGTHAGPGTVGAAVQYE</sequence>
<dbReference type="AlphaFoldDB" id="A0AAU0ULY1"/>
<reference evidence="2 3" key="1">
    <citation type="submission" date="2023-04" db="EMBL/GenBank/DDBJ databases">
        <authorList>
            <person name="Hsu D."/>
        </authorList>
    </citation>
    <scope>NUCLEOTIDE SEQUENCE [LARGE SCALE GENOMIC DNA]</scope>
    <source>
        <strain evidence="2 3">MK1</strain>
    </source>
</reference>
<name>A0AAU0ULY1_9FIRM</name>
<dbReference type="EMBL" id="CP121694">
    <property type="protein sequence ID" value="WRO21588.1"/>
    <property type="molecule type" value="Genomic_DNA"/>
</dbReference>
<evidence type="ECO:0000256" key="1">
    <source>
        <dbReference type="ARBA" id="ARBA00023121"/>
    </source>
</evidence>
<dbReference type="InterPro" id="IPR050270">
    <property type="entry name" value="DegV_domain_contain"/>
</dbReference>
<dbReference type="RefSeq" id="WP_366924424.1">
    <property type="nucleotide sequence ID" value="NZ_CP121694.1"/>
</dbReference>
<dbReference type="Gene3D" id="3.40.50.10170">
    <property type="match status" value="1"/>
</dbReference>
<evidence type="ECO:0000313" key="2">
    <source>
        <dbReference type="EMBL" id="WRO21588.1"/>
    </source>
</evidence>
<keyword evidence="3" id="KW-1185">Reference proteome</keyword>
<dbReference type="Pfam" id="PF02645">
    <property type="entry name" value="DegV"/>
    <property type="match status" value="1"/>
</dbReference>
<dbReference type="InterPro" id="IPR003797">
    <property type="entry name" value="DegV"/>
</dbReference>
<dbReference type="PANTHER" id="PTHR33434">
    <property type="entry name" value="DEGV DOMAIN-CONTAINING PROTEIN DR_1986-RELATED"/>
    <property type="match status" value="1"/>
</dbReference>